<dbReference type="InterPro" id="IPR035918">
    <property type="entry name" value="CytB_endotoxin-like_sf"/>
</dbReference>
<dbReference type="SUPFAM" id="SSF55676">
    <property type="entry name" value="CytB endotoxin-like"/>
    <property type="match status" value="1"/>
</dbReference>
<comment type="caution">
    <text evidence="2">The sequence shown here is derived from an EMBL/GenBank/DDBJ whole genome shotgun (WGS) entry which is preliminary data.</text>
</comment>
<dbReference type="Proteomes" id="UP000230002">
    <property type="component" value="Unassembled WGS sequence"/>
</dbReference>
<reference evidence="2 3" key="1">
    <citation type="journal article" date="2015" name="Sci. Rep.">
        <title>Chromosome-level genome map provides insights into diverse defense mechanisms in the medicinal fungus Ganoderma sinense.</title>
        <authorList>
            <person name="Zhu Y."/>
            <person name="Xu J."/>
            <person name="Sun C."/>
            <person name="Zhou S."/>
            <person name="Xu H."/>
            <person name="Nelson D.R."/>
            <person name="Qian J."/>
            <person name="Song J."/>
            <person name="Luo H."/>
            <person name="Xiang L."/>
            <person name="Li Y."/>
            <person name="Xu Z."/>
            <person name="Ji A."/>
            <person name="Wang L."/>
            <person name="Lu S."/>
            <person name="Hayward A."/>
            <person name="Sun W."/>
            <person name="Li X."/>
            <person name="Schwartz D.C."/>
            <person name="Wang Y."/>
            <person name="Chen S."/>
        </authorList>
    </citation>
    <scope>NUCLEOTIDE SEQUENCE [LARGE SCALE GENOMIC DNA]</scope>
    <source>
        <strain evidence="2 3">ZZ0214-1</strain>
    </source>
</reference>
<dbReference type="GO" id="GO:0005576">
    <property type="term" value="C:extracellular region"/>
    <property type="evidence" value="ECO:0007669"/>
    <property type="project" value="InterPro"/>
</dbReference>
<dbReference type="EMBL" id="AYKW01000034">
    <property type="protein sequence ID" value="PIL27370.1"/>
    <property type="molecule type" value="Genomic_DNA"/>
</dbReference>
<dbReference type="GO" id="GO:0030435">
    <property type="term" value="P:sporulation resulting in formation of a cellular spore"/>
    <property type="evidence" value="ECO:0007669"/>
    <property type="project" value="UniProtKB-KW"/>
</dbReference>
<dbReference type="Gene3D" id="3.40.198.10">
    <property type="entry name" value="Delta-endotoxin CytB-like"/>
    <property type="match status" value="1"/>
</dbReference>
<evidence type="ECO:0000313" key="3">
    <source>
        <dbReference type="Proteomes" id="UP000230002"/>
    </source>
</evidence>
<accession>A0A2G8S0S1</accession>
<dbReference type="OrthoDB" id="3178885at2759"/>
<evidence type="ECO:0000313" key="2">
    <source>
        <dbReference type="EMBL" id="PIL27370.1"/>
    </source>
</evidence>
<gene>
    <name evidence="2" type="ORF">GSI_10517</name>
</gene>
<organism evidence="2 3">
    <name type="scientific">Ganoderma sinense ZZ0214-1</name>
    <dbReference type="NCBI Taxonomy" id="1077348"/>
    <lineage>
        <taxon>Eukaryota</taxon>
        <taxon>Fungi</taxon>
        <taxon>Dikarya</taxon>
        <taxon>Basidiomycota</taxon>
        <taxon>Agaricomycotina</taxon>
        <taxon>Agaricomycetes</taxon>
        <taxon>Polyporales</taxon>
        <taxon>Polyporaceae</taxon>
        <taxon>Ganoderma</taxon>
    </lineage>
</organism>
<sequence length="202" mass="22289">MSERPVTSFDEFSKLPAPLIPAAAKIMKLSNAYVVFNESQKVTSFNWGGFKDAVVAHPGTDLAFDKLQSTSITNQTASVDDMAGKIAQFLVDTFALKSNNTDGLKAQINSAFNNLNKKESSGWFSSYKNEGHGSSWEYRIVFALPNPDHADWFYSVVSTIKLTADILETQGWFGLTSESKHNFTADITAMELVVNKSYAYTS</sequence>
<keyword evidence="3" id="KW-1185">Reference proteome</keyword>
<name>A0A2G8S0S1_9APHY</name>
<proteinExistence type="predicted"/>
<dbReference type="AlphaFoldDB" id="A0A2G8S0S1"/>
<protein>
    <submittedName>
        <fullName evidence="2">Transporter</fullName>
    </submittedName>
</protein>
<dbReference type="Pfam" id="PF01338">
    <property type="entry name" value="Bac_thur_toxin"/>
    <property type="match status" value="1"/>
</dbReference>
<dbReference type="InterPro" id="IPR001615">
    <property type="entry name" value="Endotoxin_CytB"/>
</dbReference>
<keyword evidence="1" id="KW-0749">Sporulation</keyword>
<evidence type="ECO:0000256" key="1">
    <source>
        <dbReference type="ARBA" id="ARBA00022969"/>
    </source>
</evidence>